<gene>
    <name evidence="1" type="ORF">KPL71_011558</name>
</gene>
<proteinExistence type="predicted"/>
<protein>
    <submittedName>
        <fullName evidence="1">TTF-type domain-containing protein</fullName>
    </submittedName>
</protein>
<dbReference type="Proteomes" id="UP000829398">
    <property type="component" value="Chromosome 4"/>
</dbReference>
<dbReference type="EMBL" id="CM039173">
    <property type="protein sequence ID" value="KAH9768300.1"/>
    <property type="molecule type" value="Genomic_DNA"/>
</dbReference>
<keyword evidence="2" id="KW-1185">Reference proteome</keyword>
<accession>A0ACB8L4U4</accession>
<evidence type="ECO:0000313" key="2">
    <source>
        <dbReference type="Proteomes" id="UP000829398"/>
    </source>
</evidence>
<organism evidence="1 2">
    <name type="scientific">Citrus sinensis</name>
    <name type="common">Sweet orange</name>
    <name type="synonym">Citrus aurantium var. sinensis</name>
    <dbReference type="NCBI Taxonomy" id="2711"/>
    <lineage>
        <taxon>Eukaryota</taxon>
        <taxon>Viridiplantae</taxon>
        <taxon>Streptophyta</taxon>
        <taxon>Embryophyta</taxon>
        <taxon>Tracheophyta</taxon>
        <taxon>Spermatophyta</taxon>
        <taxon>Magnoliopsida</taxon>
        <taxon>eudicotyledons</taxon>
        <taxon>Gunneridae</taxon>
        <taxon>Pentapetalae</taxon>
        <taxon>rosids</taxon>
        <taxon>malvids</taxon>
        <taxon>Sapindales</taxon>
        <taxon>Rutaceae</taxon>
        <taxon>Aurantioideae</taxon>
        <taxon>Citrus</taxon>
    </lineage>
</organism>
<name>A0ACB8L4U4_CITSI</name>
<evidence type="ECO:0000313" key="1">
    <source>
        <dbReference type="EMBL" id="KAH9768300.1"/>
    </source>
</evidence>
<reference evidence="2" key="1">
    <citation type="journal article" date="2023" name="Hortic. Res.">
        <title>A chromosome-level phased genome enabling allele-level studies in sweet orange: a case study on citrus Huanglongbing tolerance.</title>
        <authorList>
            <person name="Wu B."/>
            <person name="Yu Q."/>
            <person name="Deng Z."/>
            <person name="Duan Y."/>
            <person name="Luo F."/>
            <person name="Gmitter F. Jr."/>
        </authorList>
    </citation>
    <scope>NUCLEOTIDE SEQUENCE [LARGE SCALE GENOMIC DNA]</scope>
    <source>
        <strain evidence="2">cv. Valencia</strain>
    </source>
</reference>
<sequence length="946" mass="106494">MDSIVDGERDQSFAYANQLARGIVLPMAMQAVYELGIFEIIDKAGPGAKLSASDIAAQLTTKNKDAPMMLDRILRLLASYSVVECSLDASGARRLYSLNSVSKYYVPNKDGVSLGPGIQITHDKVFLECWSQLKHAILEGGIPFNRAHGMHTFEYAGLDPGFNKHFNTVMYNYTSLVMSNILESYKGFDNIKQLVDVGGGIGVTLQAITTKYPYIKGINFDLPHVIEHVPPHPCIEHVGGDMFQSVPKGDAIFLKWILHDWNDEHCLKLLKNCYKSIPEDGKVIAVELMLPEVPNTSIESKSNSDSDVLMMIQSPGGKERTRHEFMTLATGAGFSGISCERAIGLLKDEQRQSEKTQSEYETRLNAVVDCIRFLLNQGLAFRGHDESDGSSNRGNFLELLHFIAYHNEDINAVTFKNTPLNLQMTSPNIQKDIVSCVATETTNAIIREMDDALFSVLIDESRDISTKEQMVVVLRYVDKNGYVVERFVGIEHVSSTTAASLKESLDNMFSRFGLSLSMLRGQGYDGASNMQGEFNGLKTRILEENESAYYVHCFAHQLQLALISVAKKHEEVNSLFNLVSMLVNVVGVPAKRRDILHEKHALAVIEALGKGKLSSGQGLNQEITFKCPTDTRWSSHYGTLMSIISMFPSVVDVLEIIEVEGNSEQRFQAKTLLMLMQSFDFVFCLFLMKNILGYANELSRALQRKDQDNLNAVKLVEVYKHNLQKLRDSGWDSLFGQVSTFCSKHDIDVLDMDDLFLIPGRSRRKAREIINLHQYRVELFYVVLDMQLQELNNRFNESNTELLICLACLCPNDLFAAFDKEKLLQLAEFYPKDFSAIDLIALEMQLDVYITDLQSSVEFSELKGIGELARTMVKTKKDKVYPLVYQLVTLALILSVATATVERVFSAMNFVKNRLRNRMGDQWLNDNLVVYIEKDVFACIDNEDII</sequence>
<comment type="caution">
    <text evidence="1">The sequence shown here is derived from an EMBL/GenBank/DDBJ whole genome shotgun (WGS) entry which is preliminary data.</text>
</comment>